<keyword evidence="2" id="KW-1185">Reference proteome</keyword>
<accession>A0A140L715</accession>
<dbReference type="AlphaFoldDB" id="A0A140L715"/>
<protein>
    <submittedName>
        <fullName evidence="1">Uncharacterized protein</fullName>
    </submittedName>
</protein>
<dbReference type="STRING" id="520762.AN619_12980"/>
<proteinExistence type="predicted"/>
<dbReference type="OrthoDB" id="1938213at2"/>
<reference evidence="1 2" key="1">
    <citation type="submission" date="2015-12" db="EMBL/GenBank/DDBJ databases">
        <title>Draft genome sequence of the thermoanaerobe Thermotalea metallivorans, an isolate from the runoff channel of the Great Artesian Basin, Australia.</title>
        <authorList>
            <person name="Patel B.K."/>
        </authorList>
    </citation>
    <scope>NUCLEOTIDE SEQUENCE [LARGE SCALE GENOMIC DNA]</scope>
    <source>
        <strain evidence="1 2">B2-1</strain>
    </source>
</reference>
<sequence>MNAAKVENLKKMLRTGKWNDAQVLLNQEIEAVVQYLSKNDLIASQTIHEFNEILYIMQQAIEYQDVVLLCDIIEYEMEPFIDTYITKTRG</sequence>
<name>A0A140L715_9FIRM</name>
<comment type="caution">
    <text evidence="1">The sequence shown here is derived from an EMBL/GenBank/DDBJ whole genome shotgun (WGS) entry which is preliminary data.</text>
</comment>
<evidence type="ECO:0000313" key="2">
    <source>
        <dbReference type="Proteomes" id="UP000070456"/>
    </source>
</evidence>
<evidence type="ECO:0000313" key="1">
    <source>
        <dbReference type="EMBL" id="KXG76340.1"/>
    </source>
</evidence>
<dbReference type="EMBL" id="LOEE01000028">
    <property type="protein sequence ID" value="KXG76340.1"/>
    <property type="molecule type" value="Genomic_DNA"/>
</dbReference>
<dbReference type="Proteomes" id="UP000070456">
    <property type="component" value="Unassembled WGS sequence"/>
</dbReference>
<organism evidence="1 2">
    <name type="scientific">Thermotalea metallivorans</name>
    <dbReference type="NCBI Taxonomy" id="520762"/>
    <lineage>
        <taxon>Bacteria</taxon>
        <taxon>Bacillati</taxon>
        <taxon>Bacillota</taxon>
        <taxon>Clostridia</taxon>
        <taxon>Peptostreptococcales</taxon>
        <taxon>Thermotaleaceae</taxon>
        <taxon>Thermotalea</taxon>
    </lineage>
</organism>
<dbReference type="RefSeq" id="WP_068555890.1">
    <property type="nucleotide sequence ID" value="NZ_LOEE01000028.1"/>
</dbReference>
<gene>
    <name evidence="1" type="ORF">AN619_12980</name>
</gene>